<dbReference type="PROSITE" id="PS51257">
    <property type="entry name" value="PROKAR_LIPOPROTEIN"/>
    <property type="match status" value="1"/>
</dbReference>
<dbReference type="Gene3D" id="2.10.80.10">
    <property type="entry name" value="Lipase, subunit A"/>
    <property type="match status" value="1"/>
</dbReference>
<gene>
    <name evidence="2" type="ORF">BaRGS_00015387</name>
</gene>
<evidence type="ECO:0000313" key="3">
    <source>
        <dbReference type="Proteomes" id="UP001519460"/>
    </source>
</evidence>
<reference evidence="2 3" key="1">
    <citation type="journal article" date="2023" name="Sci. Data">
        <title>Genome assembly of the Korean intertidal mud-creeper Batillaria attramentaria.</title>
        <authorList>
            <person name="Patra A.K."/>
            <person name="Ho P.T."/>
            <person name="Jun S."/>
            <person name="Lee S.J."/>
            <person name="Kim Y."/>
            <person name="Won Y.J."/>
        </authorList>
    </citation>
    <scope>NUCLEOTIDE SEQUENCE [LARGE SCALE GENOMIC DNA]</scope>
    <source>
        <strain evidence="2">Wonlab-2016</strain>
    </source>
</reference>
<dbReference type="AlphaFoldDB" id="A0ABD0L1Q1"/>
<evidence type="ECO:0000313" key="2">
    <source>
        <dbReference type="EMBL" id="KAK7493261.1"/>
    </source>
</evidence>
<comment type="caution">
    <text evidence="2">The sequence shown here is derived from an EMBL/GenBank/DDBJ whole genome shotgun (WGS) entry which is preliminary data.</text>
</comment>
<feature type="chain" id="PRO_5044831346" evidence="1">
    <location>
        <begin position="20"/>
        <end position="117"/>
    </location>
</feature>
<accession>A0ABD0L1Q1</accession>
<organism evidence="2 3">
    <name type="scientific">Batillaria attramentaria</name>
    <dbReference type="NCBI Taxonomy" id="370345"/>
    <lineage>
        <taxon>Eukaryota</taxon>
        <taxon>Metazoa</taxon>
        <taxon>Spiralia</taxon>
        <taxon>Lophotrochozoa</taxon>
        <taxon>Mollusca</taxon>
        <taxon>Gastropoda</taxon>
        <taxon>Caenogastropoda</taxon>
        <taxon>Sorbeoconcha</taxon>
        <taxon>Cerithioidea</taxon>
        <taxon>Batillariidae</taxon>
        <taxon>Batillaria</taxon>
    </lineage>
</organism>
<dbReference type="Proteomes" id="UP001519460">
    <property type="component" value="Unassembled WGS sequence"/>
</dbReference>
<name>A0ABD0L1Q1_9CAEN</name>
<protein>
    <submittedName>
        <fullName evidence="2">Uncharacterized protein</fullName>
    </submittedName>
</protein>
<sequence length="117" mass="12391">MKLLFLLCLIIAALASCQAEVGTPCTSQDQCADDECCQIVNMIVASRKRQLLVKPIGGPNTSGTCQKYKTEGESCSSIAVMNGYCGCKPGLRCTPIDLNLVGGLARRMELPATCEAS</sequence>
<dbReference type="EMBL" id="JACVVK020000094">
    <property type="protein sequence ID" value="KAK7493261.1"/>
    <property type="molecule type" value="Genomic_DNA"/>
</dbReference>
<proteinExistence type="predicted"/>
<evidence type="ECO:0000256" key="1">
    <source>
        <dbReference type="SAM" id="SignalP"/>
    </source>
</evidence>
<feature type="signal peptide" evidence="1">
    <location>
        <begin position="1"/>
        <end position="19"/>
    </location>
</feature>
<keyword evidence="3" id="KW-1185">Reference proteome</keyword>
<keyword evidence="1" id="KW-0732">Signal</keyword>